<dbReference type="PANTHER" id="PTHR12710:SF0">
    <property type="entry name" value="NUCLEAR PROTEIN LOCALIZATION PROTEIN 4 HOMOLOG"/>
    <property type="match status" value="1"/>
</dbReference>
<dbReference type="AlphaFoldDB" id="A0A1B6HXV2"/>
<dbReference type="InterPro" id="IPR029071">
    <property type="entry name" value="Ubiquitin-like_domsf"/>
</dbReference>
<dbReference type="InterPro" id="IPR001876">
    <property type="entry name" value="Znf_RanBP2"/>
</dbReference>
<dbReference type="SUPFAM" id="SSF54236">
    <property type="entry name" value="Ubiquitin-like"/>
    <property type="match status" value="1"/>
</dbReference>
<organism evidence="11">
    <name type="scientific">Homalodisca liturata</name>
    <dbReference type="NCBI Taxonomy" id="320908"/>
    <lineage>
        <taxon>Eukaryota</taxon>
        <taxon>Metazoa</taxon>
        <taxon>Ecdysozoa</taxon>
        <taxon>Arthropoda</taxon>
        <taxon>Hexapoda</taxon>
        <taxon>Insecta</taxon>
        <taxon>Pterygota</taxon>
        <taxon>Neoptera</taxon>
        <taxon>Paraneoptera</taxon>
        <taxon>Hemiptera</taxon>
        <taxon>Auchenorrhyncha</taxon>
        <taxon>Membracoidea</taxon>
        <taxon>Cicadellidae</taxon>
        <taxon>Cicadellinae</taxon>
        <taxon>Proconiini</taxon>
        <taxon>Homalodisca</taxon>
    </lineage>
</organism>
<evidence type="ECO:0000256" key="5">
    <source>
        <dbReference type="ARBA" id="ARBA00060618"/>
    </source>
</evidence>
<proteinExistence type="inferred from homology"/>
<sequence>KLRHIVTARSALHKCYIMSKSKNIILRIQSPDGTKRIDVDTNDTTVTIFEKVHDVFSLPGFTFALYRQKNRKEELVSSRSRTVAGTGLRHGDMLYMVPLNGTLPWDQPGTSNSNSFGGESSKASSVPASPSTSSTRLSTNHTQTNNSTTPVTEDDVDLALWQQDGRLLRNRDKHCQHVGNSRCFNCSSIEPYDESYLREHNIKHMSFHAYLRKLTAGQDKGKYAALEDITCRIKPGPACKKHPPWPRGICSFCQPNAVTLNRQTYRHVDNVMFENAELVERFLQYWRVSGHQRLGFLYGRYETHADVPLGIRATVAAIYEPPQESSRDRIQLLPDEREQLVEDLAAQLGLRRVGWIFTDLLPEDLQKGTVKHVRNVKTHFLSAQECIMAGHYQNQFPNPCRFSSSGFFGSKFVTVCVTGDATNQVHMEGYSVSNQCMALVRDDCLVPTKDASELGYIRESSDKQYVPDVFYKEKDNYGNEVPRLARPLPVEYLLVDVPTSTPLTPIYTFHTESNITPFPIENRLLDGHIQDFSSLTAYLAQFSRQQFLDAASDFHFLLYIATMDHLPMKDVMGALLEAVGTRDVEAASDWAAADHWANLEQMIAASDSPPAHHGGGKEWTCPHCTFLNPQALTQCDMCRLPR</sequence>
<protein>
    <recommendedName>
        <fullName evidence="6">Nuclear protein localization protein 4 homolog</fullName>
    </recommendedName>
</protein>
<evidence type="ECO:0000256" key="4">
    <source>
        <dbReference type="ARBA" id="ARBA00022833"/>
    </source>
</evidence>
<dbReference type="CDD" id="cd08061">
    <property type="entry name" value="MPN_NPL4"/>
    <property type="match status" value="1"/>
</dbReference>
<feature type="domain" description="RanBP2-type" evidence="9">
    <location>
        <begin position="613"/>
        <end position="642"/>
    </location>
</feature>
<keyword evidence="3 7" id="KW-0863">Zinc-finger</keyword>
<dbReference type="InterPro" id="IPR036443">
    <property type="entry name" value="Znf_RanBP2_sf"/>
</dbReference>
<dbReference type="InterPro" id="IPR037518">
    <property type="entry name" value="MPN"/>
</dbReference>
<gene>
    <name evidence="11" type="ORF">g.20747</name>
</gene>
<dbReference type="PROSITE" id="PS50249">
    <property type="entry name" value="MPN"/>
    <property type="match status" value="1"/>
</dbReference>
<dbReference type="SUPFAM" id="SSF90209">
    <property type="entry name" value="Ran binding protein zinc finger-like"/>
    <property type="match status" value="1"/>
</dbReference>
<dbReference type="SMART" id="SM00547">
    <property type="entry name" value="ZnF_RBZ"/>
    <property type="match status" value="1"/>
</dbReference>
<dbReference type="Pfam" id="PF05021">
    <property type="entry name" value="NPL4"/>
    <property type="match status" value="1"/>
</dbReference>
<keyword evidence="4" id="KW-0862">Zinc</keyword>
<dbReference type="InterPro" id="IPR007717">
    <property type="entry name" value="NPL4_C"/>
</dbReference>
<dbReference type="InterPro" id="IPR016563">
    <property type="entry name" value="Npl4"/>
</dbReference>
<evidence type="ECO:0000256" key="8">
    <source>
        <dbReference type="SAM" id="MobiDB-lite"/>
    </source>
</evidence>
<dbReference type="GO" id="GO:0031625">
    <property type="term" value="F:ubiquitin protein ligase binding"/>
    <property type="evidence" value="ECO:0007669"/>
    <property type="project" value="TreeGrafter"/>
</dbReference>
<evidence type="ECO:0000259" key="9">
    <source>
        <dbReference type="PROSITE" id="PS50199"/>
    </source>
</evidence>
<evidence type="ECO:0000313" key="11">
    <source>
        <dbReference type="EMBL" id="JAS79493.1"/>
    </source>
</evidence>
<accession>A0A1B6HXV2</accession>
<evidence type="ECO:0000259" key="10">
    <source>
        <dbReference type="PROSITE" id="PS50249"/>
    </source>
</evidence>
<dbReference type="Pfam" id="PF05020">
    <property type="entry name" value="zf-NPL4"/>
    <property type="match status" value="1"/>
</dbReference>
<feature type="non-terminal residue" evidence="11">
    <location>
        <position position="1"/>
    </location>
</feature>
<evidence type="ECO:0000256" key="7">
    <source>
        <dbReference type="PROSITE-ProRule" id="PRU00322"/>
    </source>
</evidence>
<dbReference type="Gene3D" id="2.30.30.380">
    <property type="entry name" value="Zn-finger domain of Sec23/24"/>
    <property type="match status" value="1"/>
</dbReference>
<name>A0A1B6HXV2_9HEMI</name>
<dbReference type="GO" id="GO:0008270">
    <property type="term" value="F:zinc ion binding"/>
    <property type="evidence" value="ECO:0007669"/>
    <property type="project" value="UniProtKB-KW"/>
</dbReference>
<comment type="similarity">
    <text evidence="1">Belongs to the NPL4 family.</text>
</comment>
<feature type="region of interest" description="Disordered" evidence="8">
    <location>
        <begin position="106"/>
        <end position="153"/>
    </location>
</feature>
<dbReference type="PROSITE" id="PS01358">
    <property type="entry name" value="ZF_RANBP2_1"/>
    <property type="match status" value="1"/>
</dbReference>
<dbReference type="FunFam" id="3.40.140.10:FF:000012">
    <property type="entry name" value="nuclear protein localization protein 4 homolog"/>
    <property type="match status" value="1"/>
</dbReference>
<dbReference type="Gene3D" id="3.40.140.10">
    <property type="entry name" value="Cytidine Deaminase, domain 2"/>
    <property type="match status" value="1"/>
</dbReference>
<dbReference type="PROSITE" id="PS50199">
    <property type="entry name" value="ZF_RANBP2_2"/>
    <property type="match status" value="1"/>
</dbReference>
<reference evidence="11" key="1">
    <citation type="submission" date="2015-11" db="EMBL/GenBank/DDBJ databases">
        <title>De novo transcriptome assembly of four potential Pierce s Disease insect vectors from Arizona vineyards.</title>
        <authorList>
            <person name="Tassone E.E."/>
        </authorList>
    </citation>
    <scope>NUCLEOTIDE SEQUENCE</scope>
</reference>
<dbReference type="InterPro" id="IPR024682">
    <property type="entry name" value="Npl4_Ub-like_dom"/>
</dbReference>
<evidence type="ECO:0000256" key="3">
    <source>
        <dbReference type="ARBA" id="ARBA00022771"/>
    </source>
</evidence>
<dbReference type="PIRSF" id="PIRSF010052">
    <property type="entry name" value="Polyub_prc_Npl4"/>
    <property type="match status" value="1"/>
</dbReference>
<keyword evidence="2" id="KW-0479">Metal-binding</keyword>
<dbReference type="Gene3D" id="3.10.20.90">
    <property type="entry name" value="Phosphatidylinositol 3-kinase Catalytic Subunit, Chain A, domain 1"/>
    <property type="match status" value="1"/>
</dbReference>
<dbReference type="GO" id="GO:0005634">
    <property type="term" value="C:nucleus"/>
    <property type="evidence" value="ECO:0007669"/>
    <property type="project" value="TreeGrafter"/>
</dbReference>
<feature type="domain" description="MPN" evidence="10">
    <location>
        <begin position="271"/>
        <end position="408"/>
    </location>
</feature>
<feature type="compositionally biased region" description="Polar residues" evidence="8">
    <location>
        <begin position="108"/>
        <end position="118"/>
    </location>
</feature>
<evidence type="ECO:0000256" key="6">
    <source>
        <dbReference type="ARBA" id="ARBA00074519"/>
    </source>
</evidence>
<feature type="compositionally biased region" description="Low complexity" evidence="8">
    <location>
        <begin position="120"/>
        <end position="149"/>
    </location>
</feature>
<dbReference type="PANTHER" id="PTHR12710">
    <property type="entry name" value="NUCLEAR PROTEIN LOCALIZATION 4"/>
    <property type="match status" value="1"/>
</dbReference>
<evidence type="ECO:0000256" key="2">
    <source>
        <dbReference type="ARBA" id="ARBA00022723"/>
    </source>
</evidence>
<dbReference type="InterPro" id="IPR007716">
    <property type="entry name" value="NPL4_Zn-bd_put"/>
</dbReference>
<comment type="pathway">
    <text evidence="5">Protein degradation; proteasomal ubiquitin-dependent pathway.</text>
</comment>
<evidence type="ECO:0000256" key="1">
    <source>
        <dbReference type="ARBA" id="ARBA00011025"/>
    </source>
</evidence>
<dbReference type="GO" id="GO:0006511">
    <property type="term" value="P:ubiquitin-dependent protein catabolic process"/>
    <property type="evidence" value="ECO:0007669"/>
    <property type="project" value="InterPro"/>
</dbReference>
<dbReference type="EMBL" id="GECU01028213">
    <property type="protein sequence ID" value="JAS79493.1"/>
    <property type="molecule type" value="Transcribed_RNA"/>
</dbReference>
<dbReference type="Pfam" id="PF11543">
    <property type="entry name" value="UN_NPL4"/>
    <property type="match status" value="1"/>
</dbReference>
<dbReference type="GO" id="GO:0043130">
    <property type="term" value="F:ubiquitin binding"/>
    <property type="evidence" value="ECO:0007669"/>
    <property type="project" value="TreeGrafter"/>
</dbReference>